<proteinExistence type="predicted"/>
<dbReference type="RefSeq" id="WP_191323987.1">
    <property type="nucleotide sequence ID" value="NZ_BMZP01000006.1"/>
</dbReference>
<evidence type="ECO:0008006" key="5">
    <source>
        <dbReference type="Google" id="ProtNLM"/>
    </source>
</evidence>
<name>A0ABV7V772_9SPHN</name>
<comment type="caution">
    <text evidence="3">The sequence shown here is derived from an EMBL/GenBank/DDBJ whole genome shotgun (WGS) entry which is preliminary data.</text>
</comment>
<dbReference type="PROSITE" id="PS51257">
    <property type="entry name" value="PROKAR_LIPOPROTEIN"/>
    <property type="match status" value="1"/>
</dbReference>
<dbReference type="EMBL" id="JBHRYE010000041">
    <property type="protein sequence ID" value="MFC3673278.1"/>
    <property type="molecule type" value="Genomic_DNA"/>
</dbReference>
<keyword evidence="4" id="KW-1185">Reference proteome</keyword>
<dbReference type="Proteomes" id="UP001595683">
    <property type="component" value="Unassembled WGS sequence"/>
</dbReference>
<evidence type="ECO:0000313" key="4">
    <source>
        <dbReference type="Proteomes" id="UP001595683"/>
    </source>
</evidence>
<feature type="chain" id="PRO_5047381319" description="Lipoprotein" evidence="2">
    <location>
        <begin position="22"/>
        <end position="93"/>
    </location>
</feature>
<evidence type="ECO:0000313" key="3">
    <source>
        <dbReference type="EMBL" id="MFC3673278.1"/>
    </source>
</evidence>
<protein>
    <recommendedName>
        <fullName evidence="5">Lipoprotein</fullName>
    </recommendedName>
</protein>
<organism evidence="3 4">
    <name type="scientific">Novosphingobium pokkalii</name>
    <dbReference type="NCBI Taxonomy" id="1770194"/>
    <lineage>
        <taxon>Bacteria</taxon>
        <taxon>Pseudomonadati</taxon>
        <taxon>Pseudomonadota</taxon>
        <taxon>Alphaproteobacteria</taxon>
        <taxon>Sphingomonadales</taxon>
        <taxon>Sphingomonadaceae</taxon>
        <taxon>Novosphingobium</taxon>
    </lineage>
</organism>
<reference evidence="4" key="1">
    <citation type="journal article" date="2019" name="Int. J. Syst. Evol. Microbiol.">
        <title>The Global Catalogue of Microorganisms (GCM) 10K type strain sequencing project: providing services to taxonomists for standard genome sequencing and annotation.</title>
        <authorList>
            <consortium name="The Broad Institute Genomics Platform"/>
            <consortium name="The Broad Institute Genome Sequencing Center for Infectious Disease"/>
            <person name="Wu L."/>
            <person name="Ma J."/>
        </authorList>
    </citation>
    <scope>NUCLEOTIDE SEQUENCE [LARGE SCALE GENOMIC DNA]</scope>
    <source>
        <strain evidence="4">KCTC 42224</strain>
    </source>
</reference>
<evidence type="ECO:0000256" key="2">
    <source>
        <dbReference type="SAM" id="SignalP"/>
    </source>
</evidence>
<gene>
    <name evidence="3" type="ORF">ACFOOT_17795</name>
</gene>
<feature type="signal peptide" evidence="2">
    <location>
        <begin position="1"/>
        <end position="21"/>
    </location>
</feature>
<keyword evidence="2" id="KW-0732">Signal</keyword>
<accession>A0ABV7V772</accession>
<evidence type="ECO:0000256" key="1">
    <source>
        <dbReference type="SAM" id="MobiDB-lite"/>
    </source>
</evidence>
<feature type="compositionally biased region" description="Basic and acidic residues" evidence="1">
    <location>
        <begin position="64"/>
        <end position="93"/>
    </location>
</feature>
<sequence>MKSIAKNALLLPILALGLGLAACQSKQEEAADKTADAVAASSDAVADSIDSQAADATGAAADKMNSKADAVRAEGKDEAKAIKENAEKAEKAH</sequence>
<feature type="region of interest" description="Disordered" evidence="1">
    <location>
        <begin position="55"/>
        <end position="93"/>
    </location>
</feature>